<sequence>MSVIASIPPDFVGLLRKKRAGLLLIVIASHDPPVRGMTKQSLHHRMSAKEIASVVALPRNDGWDASFLRGSDGAQTRTNKAISLAE</sequence>
<evidence type="ECO:0000313" key="1">
    <source>
        <dbReference type="EMBL" id="RJP71235.1"/>
    </source>
</evidence>
<organism evidence="1 2">
    <name type="scientific">Candidatus Abyssobacteria bacterium SURF_17</name>
    <dbReference type="NCBI Taxonomy" id="2093361"/>
    <lineage>
        <taxon>Bacteria</taxon>
        <taxon>Pseudomonadati</taxon>
        <taxon>Candidatus Hydrogenedentota</taxon>
        <taxon>Candidatus Abyssobacteria</taxon>
    </lineage>
</organism>
<proteinExistence type="predicted"/>
<dbReference type="Proteomes" id="UP000285961">
    <property type="component" value="Unassembled WGS sequence"/>
</dbReference>
<dbReference type="EMBL" id="QZKI01000061">
    <property type="protein sequence ID" value="RJP71235.1"/>
    <property type="molecule type" value="Genomic_DNA"/>
</dbReference>
<comment type="caution">
    <text evidence="1">The sequence shown here is derived from an EMBL/GenBank/DDBJ whole genome shotgun (WGS) entry which is preliminary data.</text>
</comment>
<gene>
    <name evidence="1" type="ORF">C4532_07940</name>
</gene>
<name>A0A419F092_9BACT</name>
<dbReference type="AlphaFoldDB" id="A0A419F092"/>
<accession>A0A419F092</accession>
<evidence type="ECO:0000313" key="2">
    <source>
        <dbReference type="Proteomes" id="UP000285961"/>
    </source>
</evidence>
<reference evidence="1 2" key="1">
    <citation type="journal article" date="2017" name="ISME J.">
        <title>Energy and carbon metabolisms in a deep terrestrial subsurface fluid microbial community.</title>
        <authorList>
            <person name="Momper L."/>
            <person name="Jungbluth S.P."/>
            <person name="Lee M.D."/>
            <person name="Amend J.P."/>
        </authorList>
    </citation>
    <scope>NUCLEOTIDE SEQUENCE [LARGE SCALE GENOMIC DNA]</scope>
    <source>
        <strain evidence="1">SURF_17</strain>
    </source>
</reference>
<protein>
    <submittedName>
        <fullName evidence="1">Uncharacterized protein</fullName>
    </submittedName>
</protein>